<name>A0A0C2X1H3_SERVB</name>
<dbReference type="Proteomes" id="UP000054097">
    <property type="component" value="Unassembled WGS sequence"/>
</dbReference>
<dbReference type="GO" id="GO:0006915">
    <property type="term" value="P:apoptotic process"/>
    <property type="evidence" value="ECO:0007669"/>
    <property type="project" value="UniProtKB-ARBA"/>
</dbReference>
<dbReference type="Gene3D" id="3.40.50.300">
    <property type="entry name" value="P-loop containing nucleotide triphosphate hydrolases"/>
    <property type="match status" value="1"/>
</dbReference>
<dbReference type="PANTHER" id="PTHR22845">
    <property type="entry name" value="APOPTOTIC PROTEASE-ACTIVATING FACTOR 1"/>
    <property type="match status" value="1"/>
</dbReference>
<evidence type="ECO:0000313" key="1">
    <source>
        <dbReference type="EMBL" id="KIM23362.1"/>
    </source>
</evidence>
<dbReference type="HOGENOM" id="CLU_000288_125_0_1"/>
<gene>
    <name evidence="1" type="ORF">M408DRAFT_77651</name>
</gene>
<dbReference type="OrthoDB" id="2941463at2759"/>
<accession>A0A0C2X1H3</accession>
<reference evidence="1 2" key="1">
    <citation type="submission" date="2014-04" db="EMBL/GenBank/DDBJ databases">
        <authorList>
            <consortium name="DOE Joint Genome Institute"/>
            <person name="Kuo A."/>
            <person name="Zuccaro A."/>
            <person name="Kohler A."/>
            <person name="Nagy L.G."/>
            <person name="Floudas D."/>
            <person name="Copeland A."/>
            <person name="Barry K.W."/>
            <person name="Cichocki N."/>
            <person name="Veneault-Fourrey C."/>
            <person name="LaButti K."/>
            <person name="Lindquist E.A."/>
            <person name="Lipzen A."/>
            <person name="Lundell T."/>
            <person name="Morin E."/>
            <person name="Murat C."/>
            <person name="Sun H."/>
            <person name="Tunlid A."/>
            <person name="Henrissat B."/>
            <person name="Grigoriev I.V."/>
            <person name="Hibbett D.S."/>
            <person name="Martin F."/>
            <person name="Nordberg H.P."/>
            <person name="Cantor M.N."/>
            <person name="Hua S.X."/>
        </authorList>
    </citation>
    <scope>NUCLEOTIDE SEQUENCE [LARGE SCALE GENOMIC DNA]</scope>
    <source>
        <strain evidence="1 2">MAFF 305830</strain>
    </source>
</reference>
<keyword evidence="2" id="KW-1185">Reference proteome</keyword>
<dbReference type="EMBL" id="KN824338">
    <property type="protein sequence ID" value="KIM23362.1"/>
    <property type="molecule type" value="Genomic_DNA"/>
</dbReference>
<proteinExistence type="predicted"/>
<reference evidence="2" key="2">
    <citation type="submission" date="2015-01" db="EMBL/GenBank/DDBJ databases">
        <title>Evolutionary Origins and Diversification of the Mycorrhizal Mutualists.</title>
        <authorList>
            <consortium name="DOE Joint Genome Institute"/>
            <consortium name="Mycorrhizal Genomics Consortium"/>
            <person name="Kohler A."/>
            <person name="Kuo A."/>
            <person name="Nagy L.G."/>
            <person name="Floudas D."/>
            <person name="Copeland A."/>
            <person name="Barry K.W."/>
            <person name="Cichocki N."/>
            <person name="Veneault-Fourrey C."/>
            <person name="LaButti K."/>
            <person name="Lindquist E.A."/>
            <person name="Lipzen A."/>
            <person name="Lundell T."/>
            <person name="Morin E."/>
            <person name="Murat C."/>
            <person name="Riley R."/>
            <person name="Ohm R."/>
            <person name="Sun H."/>
            <person name="Tunlid A."/>
            <person name="Henrissat B."/>
            <person name="Grigoriev I.V."/>
            <person name="Hibbett D.S."/>
            <person name="Martin F."/>
        </authorList>
    </citation>
    <scope>NUCLEOTIDE SEQUENCE [LARGE SCALE GENOMIC DNA]</scope>
    <source>
        <strain evidence="2">MAFF 305830</strain>
    </source>
</reference>
<protein>
    <submittedName>
        <fullName evidence="1">Uncharacterized protein</fullName>
    </submittedName>
</protein>
<feature type="non-terminal residue" evidence="1">
    <location>
        <position position="391"/>
    </location>
</feature>
<dbReference type="InterPro" id="IPR027417">
    <property type="entry name" value="P-loop_NTPase"/>
</dbReference>
<dbReference type="GO" id="GO:0043531">
    <property type="term" value="F:ADP binding"/>
    <property type="evidence" value="ECO:0007669"/>
    <property type="project" value="InterPro"/>
</dbReference>
<dbReference type="PANTHER" id="PTHR22845:SF5">
    <property type="entry name" value="APOPTOTIC PROTEASE-ACTIVATING FACTOR 1"/>
    <property type="match status" value="1"/>
</dbReference>
<dbReference type="AlphaFoldDB" id="A0A0C2X1H3"/>
<organism evidence="1 2">
    <name type="scientific">Serendipita vermifera MAFF 305830</name>
    <dbReference type="NCBI Taxonomy" id="933852"/>
    <lineage>
        <taxon>Eukaryota</taxon>
        <taxon>Fungi</taxon>
        <taxon>Dikarya</taxon>
        <taxon>Basidiomycota</taxon>
        <taxon>Agaricomycotina</taxon>
        <taxon>Agaricomycetes</taxon>
        <taxon>Sebacinales</taxon>
        <taxon>Serendipitaceae</taxon>
        <taxon>Serendipita</taxon>
    </lineage>
</organism>
<dbReference type="SUPFAM" id="SSF52540">
    <property type="entry name" value="P-loop containing nucleoside triphosphate hydrolases"/>
    <property type="match status" value="1"/>
</dbReference>
<dbReference type="GO" id="GO:0005829">
    <property type="term" value="C:cytosol"/>
    <property type="evidence" value="ECO:0007669"/>
    <property type="project" value="UniProtKB-ARBA"/>
</dbReference>
<sequence>MFVVTGIGGCGKTQLVLKFLHVYSSRFVTSFIVDGSSESRIRADIIRNVRSLGTSYSQMGFDECLLFLSQPLPTGMRMILYDNVDDPDIDIISLIPHGNACAVTLTSRNRSISSIGPDAHLELDKMSMDEAVELLLQGTSPALITDEVRKGATEIAEKLDCLPIALQQARGYMHETRCSASAYLDRLRTSRTKLLTRELKYERGARYLSTYAAFNASYKRFDQQTQKLLWLLSFFHWSKFPLDLITLAAEHDFAEYESPYTSPGEKYHTGKAVLEEIFFTDGSWDVTNLDELLVSLQSYSLVTVLSEPGARLLNIHPIVHEWVKSTITNEEKIRFQWAAVVLLVFGTYWEDMPNLQYLIGHVMDLSYLWNQLQINEATALSRILIFGGAYS</sequence>
<evidence type="ECO:0000313" key="2">
    <source>
        <dbReference type="Proteomes" id="UP000054097"/>
    </source>
</evidence>